<dbReference type="EMBL" id="CP086715">
    <property type="protein sequence ID" value="WOO79174.1"/>
    <property type="molecule type" value="Genomic_DNA"/>
</dbReference>
<dbReference type="SUPFAM" id="SSF160240">
    <property type="entry name" value="Cation efflux protein cytoplasmic domain-like"/>
    <property type="match status" value="1"/>
</dbReference>
<gene>
    <name evidence="9" type="primary">SPCC1020.03</name>
    <name evidence="9" type="ORF">LOC62_02G002708</name>
</gene>
<evidence type="ECO:0000256" key="1">
    <source>
        <dbReference type="ARBA" id="ARBA00004141"/>
    </source>
</evidence>
<organism evidence="9 10">
    <name type="scientific">Vanrija pseudolonga</name>
    <dbReference type="NCBI Taxonomy" id="143232"/>
    <lineage>
        <taxon>Eukaryota</taxon>
        <taxon>Fungi</taxon>
        <taxon>Dikarya</taxon>
        <taxon>Basidiomycota</taxon>
        <taxon>Agaricomycotina</taxon>
        <taxon>Tremellomycetes</taxon>
        <taxon>Trichosporonales</taxon>
        <taxon>Trichosporonaceae</taxon>
        <taxon>Vanrija</taxon>
    </lineage>
</organism>
<keyword evidence="5" id="KW-0472">Membrane</keyword>
<dbReference type="Gene3D" id="3.30.70.1350">
    <property type="entry name" value="Cation efflux protein, cytoplasmic domain"/>
    <property type="match status" value="1"/>
</dbReference>
<evidence type="ECO:0000313" key="10">
    <source>
        <dbReference type="Proteomes" id="UP000827549"/>
    </source>
</evidence>
<protein>
    <submittedName>
        <fullName evidence="9">Purtative metal transporter</fullName>
    </submittedName>
</protein>
<dbReference type="InterPro" id="IPR058533">
    <property type="entry name" value="Cation_efflux_TM"/>
</dbReference>
<dbReference type="GO" id="GO:0030003">
    <property type="term" value="P:intracellular monoatomic cation homeostasis"/>
    <property type="evidence" value="ECO:0007669"/>
    <property type="project" value="UniProtKB-ARBA"/>
</dbReference>
<feature type="domain" description="Cation efflux protein cytoplasmic" evidence="8">
    <location>
        <begin position="399"/>
        <end position="471"/>
    </location>
</feature>
<keyword evidence="10" id="KW-1185">Reference proteome</keyword>
<dbReference type="InterPro" id="IPR036837">
    <property type="entry name" value="Cation_efflux_CTD_sf"/>
</dbReference>
<keyword evidence="3" id="KW-0812">Transmembrane</keyword>
<dbReference type="Proteomes" id="UP000827549">
    <property type="component" value="Chromosome 2"/>
</dbReference>
<dbReference type="GeneID" id="87805955"/>
<evidence type="ECO:0000256" key="3">
    <source>
        <dbReference type="ARBA" id="ARBA00022692"/>
    </source>
</evidence>
<evidence type="ECO:0000256" key="2">
    <source>
        <dbReference type="ARBA" id="ARBA00022448"/>
    </source>
</evidence>
<evidence type="ECO:0000259" key="7">
    <source>
        <dbReference type="Pfam" id="PF01545"/>
    </source>
</evidence>
<name>A0AAF0Y6J6_9TREE</name>
<evidence type="ECO:0000313" key="9">
    <source>
        <dbReference type="EMBL" id="WOO79174.1"/>
    </source>
</evidence>
<dbReference type="Gene3D" id="1.20.1510.10">
    <property type="entry name" value="Cation efflux protein transmembrane domain"/>
    <property type="match status" value="1"/>
</dbReference>
<dbReference type="SUPFAM" id="SSF161111">
    <property type="entry name" value="Cation efflux protein transmembrane domain-like"/>
    <property type="match status" value="2"/>
</dbReference>
<feature type="compositionally biased region" description="Basic residues" evidence="6">
    <location>
        <begin position="97"/>
        <end position="107"/>
    </location>
</feature>
<dbReference type="NCBIfam" id="TIGR01297">
    <property type="entry name" value="CDF"/>
    <property type="match status" value="1"/>
</dbReference>
<dbReference type="GO" id="GO:0016020">
    <property type="term" value="C:membrane"/>
    <property type="evidence" value="ECO:0007669"/>
    <property type="project" value="UniProtKB-SubCell"/>
</dbReference>
<feature type="region of interest" description="Disordered" evidence="6">
    <location>
        <begin position="37"/>
        <end position="111"/>
    </location>
</feature>
<dbReference type="RefSeq" id="XP_062625206.1">
    <property type="nucleotide sequence ID" value="XM_062769222.1"/>
</dbReference>
<dbReference type="InterPro" id="IPR027470">
    <property type="entry name" value="Cation_efflux_CTD"/>
</dbReference>
<comment type="subcellular location">
    <subcellularLocation>
        <location evidence="1">Membrane</location>
        <topology evidence="1">Multi-pass membrane protein</topology>
    </subcellularLocation>
</comment>
<dbReference type="InterPro" id="IPR002524">
    <property type="entry name" value="Cation_efflux"/>
</dbReference>
<evidence type="ECO:0000256" key="5">
    <source>
        <dbReference type="ARBA" id="ARBA00023136"/>
    </source>
</evidence>
<dbReference type="InterPro" id="IPR027469">
    <property type="entry name" value="Cation_efflux_TMD_sf"/>
</dbReference>
<sequence>MLLLRPAARMAAVRARLPLPPASRLSVLSAAARCSSIPASSCPPRRLHSSKPTPPTSSSSSASTAPKPAHDHDHDHDHEHGHSLFHSHSHDHEHGHSLFHSHSHDHHHGSDGAEQIINAFKTGKLDRGTKITLLGLGSNVALTISKGLAGLFMNSASLLAEAGHSLSDLLGDFVTLATWRISRKPPNDRFPWGYAKFETCGTLAVSVILVGGAIGIGLHSYHLLLQVLIPYLESLPPDSILHGLQAWLPSSVPSPLLELFHAHGVGEHAHDHAHAVGDAHSHATVAAGSASGAILNPHAAWFALASVVIKEWLYQVTNKVAKEEHSPVLRANALHHRADALTSLVALGSIVGSSLGGYSFLDPLGGIAVSFFILQQGLSLSKVATMELLDVGIDAKSQKSIEDIVDGLVDHHSLLGCRNVRGVRSGGQIVLDLTIVVPASMTVRDSHAVEQRVRDAIMAAKKETREVKIHVHGDDGLVIPSHKHTDDAAPTPPSPNGSNNDFGRDGC</sequence>
<dbReference type="PANTHER" id="PTHR43840:SF15">
    <property type="entry name" value="MITOCHONDRIAL METAL TRANSPORTER 1-RELATED"/>
    <property type="match status" value="1"/>
</dbReference>
<dbReference type="PANTHER" id="PTHR43840">
    <property type="entry name" value="MITOCHONDRIAL METAL TRANSPORTER 1-RELATED"/>
    <property type="match status" value="1"/>
</dbReference>
<feature type="compositionally biased region" description="Low complexity" evidence="6">
    <location>
        <begin position="56"/>
        <end position="67"/>
    </location>
</feature>
<dbReference type="AlphaFoldDB" id="A0AAF0Y6J6"/>
<dbReference type="Pfam" id="PF01545">
    <property type="entry name" value="Cation_efflux"/>
    <property type="match status" value="2"/>
</dbReference>
<feature type="domain" description="Cation efflux protein transmembrane" evidence="7">
    <location>
        <begin position="134"/>
        <end position="232"/>
    </location>
</feature>
<proteinExistence type="predicted"/>
<keyword evidence="4" id="KW-1133">Transmembrane helix</keyword>
<dbReference type="GO" id="GO:0008324">
    <property type="term" value="F:monoatomic cation transmembrane transporter activity"/>
    <property type="evidence" value="ECO:0007669"/>
    <property type="project" value="InterPro"/>
</dbReference>
<feature type="domain" description="Cation efflux protein transmembrane" evidence="7">
    <location>
        <begin position="298"/>
        <end position="389"/>
    </location>
</feature>
<evidence type="ECO:0000256" key="6">
    <source>
        <dbReference type="SAM" id="MobiDB-lite"/>
    </source>
</evidence>
<feature type="compositionally biased region" description="Basic and acidic residues" evidence="6">
    <location>
        <begin position="68"/>
        <end position="96"/>
    </location>
</feature>
<keyword evidence="2" id="KW-0813">Transport</keyword>
<evidence type="ECO:0000256" key="4">
    <source>
        <dbReference type="ARBA" id="ARBA00022989"/>
    </source>
</evidence>
<reference evidence="9" key="1">
    <citation type="submission" date="2023-10" db="EMBL/GenBank/DDBJ databases">
        <authorList>
            <person name="Noh H."/>
        </authorList>
    </citation>
    <scope>NUCLEOTIDE SEQUENCE</scope>
    <source>
        <strain evidence="9">DUCC4014</strain>
    </source>
</reference>
<dbReference type="Pfam" id="PF16916">
    <property type="entry name" value="ZT_dimer"/>
    <property type="match status" value="1"/>
</dbReference>
<evidence type="ECO:0000259" key="8">
    <source>
        <dbReference type="Pfam" id="PF16916"/>
    </source>
</evidence>
<feature type="region of interest" description="Disordered" evidence="6">
    <location>
        <begin position="476"/>
        <end position="507"/>
    </location>
</feature>
<accession>A0AAF0Y6J6</accession>
<dbReference type="InterPro" id="IPR050291">
    <property type="entry name" value="CDF_Transporter"/>
</dbReference>
<dbReference type="GO" id="GO:0098771">
    <property type="term" value="P:inorganic ion homeostasis"/>
    <property type="evidence" value="ECO:0007669"/>
    <property type="project" value="UniProtKB-ARBA"/>
</dbReference>